<feature type="domain" description="Gfo/Idh/MocA-like oxidoreductase N-terminal" evidence="2">
    <location>
        <begin position="46"/>
        <end position="163"/>
    </location>
</feature>
<keyword evidence="1" id="KW-0812">Transmembrane</keyword>
<dbReference type="Gene3D" id="3.40.50.720">
    <property type="entry name" value="NAD(P)-binding Rossmann-like Domain"/>
    <property type="match status" value="1"/>
</dbReference>
<dbReference type="InterPro" id="IPR043906">
    <property type="entry name" value="Gfo/Idh/MocA_OxRdtase_bact_C"/>
</dbReference>
<dbReference type="InterPro" id="IPR050463">
    <property type="entry name" value="Gfo/Idh/MocA_oxidrdct_glycsds"/>
</dbReference>
<accession>A0A1G4G379</accession>
<sequence length="452" mass="50451">MKTENRKKIGRRAFIETSALAVGGLTIVPAHVIAGLGHIAPSDKLNVAGIGIGGMGRGDLEDVAQTENIVALCDVDWNSSVEAVFNLYPKAKRYKDYRIMLDRQKDIDAVIVATPDHTHAIISMEAIRRGKHVYTEKPLTHTVYEARMLTEAARRYKVATQMGNQGQAGDWPRRLQEMIHDGAIGTIEEVHVWTDRPNRGLADTYWPQGVNRPADTPPVPDTLDWDLFTGPAPMRPYHPSYHPFRWRGWLDYGTGALGDIGCHSFDSIFRILKLKYPTTIQATSTLVNGDSFPLASIVTYDFPAREGMPPLRLTWYDGGLRPPRLAEIAPGIQMGAGGVLYVGSKGLILDDRLLPQSLDDSYERPEPYLKSSPGHRQEWILACKGGEPAGSNFDWAGPLTETVLLGNIALRPELREKMSYQSLQFDPEKLSFPNMPEADQFIHYEYRSGWSL</sequence>
<feature type="transmembrane region" description="Helical" evidence="1">
    <location>
        <begin position="20"/>
        <end position="40"/>
    </location>
</feature>
<feature type="domain" description="Gfo/Idh/MocA-like oxidoreductase bacterial type C-terminal" evidence="3">
    <location>
        <begin position="214"/>
        <end position="273"/>
    </location>
</feature>
<organism evidence="4 5">
    <name type="scientific">Petrimonas mucosa</name>
    <dbReference type="NCBI Taxonomy" id="1642646"/>
    <lineage>
        <taxon>Bacteria</taxon>
        <taxon>Pseudomonadati</taxon>
        <taxon>Bacteroidota</taxon>
        <taxon>Bacteroidia</taxon>
        <taxon>Bacteroidales</taxon>
        <taxon>Dysgonomonadaceae</taxon>
        <taxon>Petrimonas</taxon>
    </lineage>
</organism>
<reference evidence="4 5" key="1">
    <citation type="submission" date="2016-08" db="EMBL/GenBank/DDBJ databases">
        <authorList>
            <person name="Seilhamer J.J."/>
        </authorList>
    </citation>
    <scope>NUCLEOTIDE SEQUENCE [LARGE SCALE GENOMIC DNA]</scope>
    <source>
        <strain evidence="4">ING2-E5A</strain>
    </source>
</reference>
<dbReference type="PANTHER" id="PTHR43818:SF10">
    <property type="entry name" value="NADH-DEPENDENT DEHYDROGENASE-RELATED"/>
    <property type="match status" value="1"/>
</dbReference>
<evidence type="ECO:0000313" key="4">
    <source>
        <dbReference type="EMBL" id="SCM55195.1"/>
    </source>
</evidence>
<dbReference type="AlphaFoldDB" id="A0A1G4G379"/>
<protein>
    <submittedName>
        <fullName evidence="4">Oxidoreductase</fullName>
    </submittedName>
</protein>
<keyword evidence="1" id="KW-1133">Transmembrane helix</keyword>
<dbReference type="PANTHER" id="PTHR43818">
    <property type="entry name" value="BCDNA.GH03377"/>
    <property type="match status" value="1"/>
</dbReference>
<evidence type="ECO:0000259" key="2">
    <source>
        <dbReference type="Pfam" id="PF01408"/>
    </source>
</evidence>
<dbReference type="EMBL" id="LT608328">
    <property type="protein sequence ID" value="SCM55195.1"/>
    <property type="molecule type" value="Genomic_DNA"/>
</dbReference>
<dbReference type="STRING" id="1642646.ING2E5A_0110"/>
<dbReference type="RefSeq" id="WP_071135723.1">
    <property type="nucleotide sequence ID" value="NZ_DUQN01000066.1"/>
</dbReference>
<keyword evidence="1" id="KW-0472">Membrane</keyword>
<dbReference type="GO" id="GO:0000166">
    <property type="term" value="F:nucleotide binding"/>
    <property type="evidence" value="ECO:0007669"/>
    <property type="project" value="InterPro"/>
</dbReference>
<dbReference type="KEGG" id="pmuc:ING2E5A_0110"/>
<keyword evidence="5" id="KW-1185">Reference proteome</keyword>
<dbReference type="SUPFAM" id="SSF51735">
    <property type="entry name" value="NAD(P)-binding Rossmann-fold domains"/>
    <property type="match status" value="1"/>
</dbReference>
<dbReference type="Pfam" id="PF01408">
    <property type="entry name" value="GFO_IDH_MocA"/>
    <property type="match status" value="1"/>
</dbReference>
<dbReference type="InterPro" id="IPR000683">
    <property type="entry name" value="Gfo/Idh/MocA-like_OxRdtase_N"/>
</dbReference>
<proteinExistence type="predicted"/>
<evidence type="ECO:0000313" key="5">
    <source>
        <dbReference type="Proteomes" id="UP000178485"/>
    </source>
</evidence>
<dbReference type="InterPro" id="IPR036291">
    <property type="entry name" value="NAD(P)-bd_dom_sf"/>
</dbReference>
<dbReference type="Pfam" id="PF19051">
    <property type="entry name" value="GFO_IDH_MocA_C2"/>
    <property type="match status" value="1"/>
</dbReference>
<evidence type="ECO:0000259" key="3">
    <source>
        <dbReference type="Pfam" id="PF19051"/>
    </source>
</evidence>
<evidence type="ECO:0000256" key="1">
    <source>
        <dbReference type="SAM" id="Phobius"/>
    </source>
</evidence>
<gene>
    <name evidence="4" type="ORF">ING2E5A_0110</name>
</gene>
<dbReference type="Gene3D" id="3.30.360.10">
    <property type="entry name" value="Dihydrodipicolinate Reductase, domain 2"/>
    <property type="match status" value="1"/>
</dbReference>
<dbReference type="SUPFAM" id="SSF55347">
    <property type="entry name" value="Glyceraldehyde-3-phosphate dehydrogenase-like, C-terminal domain"/>
    <property type="match status" value="1"/>
</dbReference>
<name>A0A1G4G379_9BACT</name>
<dbReference type="Proteomes" id="UP000178485">
    <property type="component" value="Chromosome i"/>
</dbReference>